<dbReference type="AlphaFoldDB" id="A0A128A4J5"/>
<evidence type="ECO:0000313" key="2">
    <source>
        <dbReference type="EMBL" id="CUR52275.1"/>
    </source>
</evidence>
<evidence type="ECO:0000259" key="1">
    <source>
        <dbReference type="Pfam" id="PF14947"/>
    </source>
</evidence>
<dbReference type="Proteomes" id="UP000196239">
    <property type="component" value="Chromosome 1"/>
</dbReference>
<feature type="domain" description="ArnR1-like winged helix-turn-helix" evidence="1">
    <location>
        <begin position="4"/>
        <end position="78"/>
    </location>
</feature>
<reference evidence="3" key="1">
    <citation type="submission" date="2015-10" db="EMBL/GenBank/DDBJ databases">
        <authorList>
            <person name="Lehtovirta-Morley L.E."/>
            <person name="Vieille C."/>
        </authorList>
    </citation>
    <scope>NUCLEOTIDE SEQUENCE [LARGE SCALE GENOMIC DNA]</scope>
</reference>
<accession>A0A128A4J5</accession>
<organism evidence="2 3">
    <name type="scientific">Nitrosotalea devaniterrae</name>
    <dbReference type="NCBI Taxonomy" id="1078905"/>
    <lineage>
        <taxon>Archaea</taxon>
        <taxon>Nitrososphaerota</taxon>
        <taxon>Nitrososphaeria</taxon>
        <taxon>Nitrosotaleales</taxon>
        <taxon>Nitrosotaleaceae</taxon>
        <taxon>Nitrosotalea</taxon>
    </lineage>
</organism>
<gene>
    <name evidence="2" type="ORF">NDEV_1510</name>
</gene>
<dbReference type="EMBL" id="LN890280">
    <property type="protein sequence ID" value="CUR52275.1"/>
    <property type="molecule type" value="Genomic_DNA"/>
</dbReference>
<keyword evidence="3" id="KW-1185">Reference proteome</keyword>
<dbReference type="InterPro" id="IPR038723">
    <property type="entry name" value="ArnR1-like_HTH"/>
</dbReference>
<dbReference type="Gene3D" id="1.10.10.10">
    <property type="entry name" value="Winged helix-like DNA-binding domain superfamily/Winged helix DNA-binding domain"/>
    <property type="match status" value="1"/>
</dbReference>
<dbReference type="SUPFAM" id="SSF46785">
    <property type="entry name" value="Winged helix' DNA-binding domain"/>
    <property type="match status" value="1"/>
</dbReference>
<dbReference type="InterPro" id="IPR036388">
    <property type="entry name" value="WH-like_DNA-bd_sf"/>
</dbReference>
<dbReference type="Pfam" id="PF14947">
    <property type="entry name" value="HTH_45"/>
    <property type="match status" value="1"/>
</dbReference>
<name>A0A128A4J5_9ARCH</name>
<dbReference type="InterPro" id="IPR036390">
    <property type="entry name" value="WH_DNA-bd_sf"/>
</dbReference>
<sequence>MKYRSRTEIISMILDSVTVGTTKTKIMYKAYLSYTQLKEYLSLLEESGMIGYEKGTQVYRITEKGRKFLKLSIEIDDMVSSKPEETLAKITI</sequence>
<protein>
    <recommendedName>
        <fullName evidence="1">ArnR1-like winged helix-turn-helix domain-containing protein</fullName>
    </recommendedName>
</protein>
<proteinExistence type="predicted"/>
<evidence type="ECO:0000313" key="3">
    <source>
        <dbReference type="Proteomes" id="UP000196239"/>
    </source>
</evidence>
<dbReference type="KEGG" id="ndv:NDEV_1510"/>